<accession>A0ABT3WQG4</accession>
<evidence type="ECO:0000313" key="3">
    <source>
        <dbReference type="Proteomes" id="UP001081709"/>
    </source>
</evidence>
<organism evidence="2 3">
    <name type="scientific">Corynebacterium pygosceleis</name>
    <dbReference type="NCBI Taxonomy" id="2800406"/>
    <lineage>
        <taxon>Bacteria</taxon>
        <taxon>Bacillati</taxon>
        <taxon>Actinomycetota</taxon>
        <taxon>Actinomycetes</taxon>
        <taxon>Mycobacteriales</taxon>
        <taxon>Corynebacteriaceae</taxon>
        <taxon>Corynebacterium</taxon>
    </lineage>
</organism>
<reference evidence="2" key="1">
    <citation type="submission" date="2022-11" db="EMBL/GenBank/DDBJ databases">
        <title>Corynebacterium sp. isolated from Penguins.</title>
        <authorList>
            <person name="Sedlar K."/>
            <person name="Svec P."/>
        </authorList>
    </citation>
    <scope>NUCLEOTIDE SEQUENCE</scope>
    <source>
        <strain evidence="2">P7003</strain>
    </source>
</reference>
<dbReference type="EMBL" id="JAPMKV010000002">
    <property type="protein sequence ID" value="MCX7444497.1"/>
    <property type="molecule type" value="Genomic_DNA"/>
</dbReference>
<feature type="compositionally biased region" description="Low complexity" evidence="1">
    <location>
        <begin position="42"/>
        <end position="54"/>
    </location>
</feature>
<evidence type="ECO:0000256" key="1">
    <source>
        <dbReference type="SAM" id="MobiDB-lite"/>
    </source>
</evidence>
<feature type="region of interest" description="Disordered" evidence="1">
    <location>
        <begin position="42"/>
        <end position="73"/>
    </location>
</feature>
<proteinExistence type="predicted"/>
<gene>
    <name evidence="2" type="ORF">OS125_04450</name>
</gene>
<protein>
    <submittedName>
        <fullName evidence="2">Uncharacterized protein</fullName>
    </submittedName>
</protein>
<dbReference type="Proteomes" id="UP001081709">
    <property type="component" value="Unassembled WGS sequence"/>
</dbReference>
<name>A0ABT3WQG4_9CORY</name>
<evidence type="ECO:0000313" key="2">
    <source>
        <dbReference type="EMBL" id="MCX7444497.1"/>
    </source>
</evidence>
<comment type="caution">
    <text evidence="2">The sequence shown here is derived from an EMBL/GenBank/DDBJ whole genome shotgun (WGS) entry which is preliminary data.</text>
</comment>
<sequence length="95" mass="9983">MTFIRGCPSVAGTTVDGGRQVADGRASDRGCRIIECTASSRGRAPARGAVPEGGSAPRLDRFPGDGTGTVPDVGFRTVAEMDREGMFREVIMVRP</sequence>
<dbReference type="RefSeq" id="WP_267186346.1">
    <property type="nucleotide sequence ID" value="NZ_JAPMKV010000002.1"/>
</dbReference>
<keyword evidence="3" id="KW-1185">Reference proteome</keyword>